<sequence>MKIIEIVNNWNKSEECFYDIQKLIQSKKFNEMLETWSDFSKDFTHGNSFDFGDFDKCLSLTFANIQPQHCLIQYEYKPTSNHTIILVPPKVTFLNYNLKHMDKRFVGSICIPKSCTAGNVREIMKEMFKESEFIQTQDYDQSDYCLHKNKSFKFDELRIISIVCLIILPMLVIIGTILTNLRSTSTTIKIFQCFSLLTNFKTFKDFSTTKSTITCINGMKALSTITIFFFHSFLIRISFAFSDGKILYVLFNENSLTYGISCFVIALDSFFIISGVLIGRSLINSKNLNFWKFFVQRYMRLTFLTLFLICYNAVSYSLAKLEPKPYMHLDFAIIDDCKENWWTTVLNIQTFVNPKHMCVGQSWYAAVLFNLIISAAIIHMILEKINKSTAFLCHAMILFCGFLIHFYVFITRETFLGENLGRVNDISEDILKNSYYSITTRIFPFFSGIFLAHLLDDSNNFVLFKNEKIKNVFIKTLYFLSIGFYFSIIYILFFIITGRFTKFYAILINIFWIVTTNILIYACHKGFGGMTNYFFSMKIWIPISKMALTIYLVAPCYQGISTLIRTTPFDKLTGIGLIYGFFFDVLIVALPVLIIYLSVECSILNLSNLITGKNQEKLKN</sequence>
<reference evidence="4" key="1">
    <citation type="submission" date="2021-03" db="EMBL/GenBank/DDBJ databases">
        <title>Chromosome level genome of the anhydrobiotic midge Polypedilum vanderplanki.</title>
        <authorList>
            <person name="Yoshida Y."/>
            <person name="Kikawada T."/>
            <person name="Gusev O."/>
        </authorList>
    </citation>
    <scope>NUCLEOTIDE SEQUENCE</scope>
    <source>
        <strain evidence="4">NIAS01</strain>
        <tissue evidence="4">Whole body or cell culture</tissue>
    </source>
</reference>
<feature type="transmembrane region" description="Helical" evidence="1">
    <location>
        <begin position="389"/>
        <end position="410"/>
    </location>
</feature>
<evidence type="ECO:0000313" key="5">
    <source>
        <dbReference type="Proteomes" id="UP001107558"/>
    </source>
</evidence>
<feature type="transmembrane region" description="Helical" evidence="1">
    <location>
        <begin position="535"/>
        <end position="554"/>
    </location>
</feature>
<feature type="transmembrane region" description="Helical" evidence="1">
    <location>
        <begin position="256"/>
        <end position="278"/>
    </location>
</feature>
<dbReference type="InterPro" id="IPR006621">
    <property type="entry name" value="Nose-resist-to-fluoxetine_N"/>
</dbReference>
<name>A0A9J6C0K5_POLVA</name>
<feature type="transmembrane region" description="Helical" evidence="1">
    <location>
        <begin position="298"/>
        <end position="319"/>
    </location>
</feature>
<dbReference type="Proteomes" id="UP001107558">
    <property type="component" value="Chromosome 2"/>
</dbReference>
<keyword evidence="1" id="KW-1133">Transmembrane helix</keyword>
<comment type="caution">
    <text evidence="4">The sequence shown here is derived from an EMBL/GenBank/DDBJ whole genome shotgun (WGS) entry which is preliminary data.</text>
</comment>
<evidence type="ECO:0000313" key="4">
    <source>
        <dbReference type="EMBL" id="KAG5675347.1"/>
    </source>
</evidence>
<dbReference type="Pfam" id="PF20146">
    <property type="entry name" value="NRF"/>
    <property type="match status" value="1"/>
</dbReference>
<feature type="transmembrane region" description="Helical" evidence="1">
    <location>
        <begin position="435"/>
        <end position="455"/>
    </location>
</feature>
<keyword evidence="5" id="KW-1185">Reference proteome</keyword>
<proteinExistence type="predicted"/>
<feature type="transmembrane region" description="Helical" evidence="1">
    <location>
        <begin position="157"/>
        <end position="178"/>
    </location>
</feature>
<feature type="transmembrane region" description="Helical" evidence="1">
    <location>
        <begin position="574"/>
        <end position="599"/>
    </location>
</feature>
<dbReference type="Pfam" id="PF01757">
    <property type="entry name" value="Acyl_transf_3"/>
    <property type="match status" value="1"/>
</dbReference>
<organism evidence="4 5">
    <name type="scientific">Polypedilum vanderplanki</name>
    <name type="common">Sleeping chironomid midge</name>
    <dbReference type="NCBI Taxonomy" id="319348"/>
    <lineage>
        <taxon>Eukaryota</taxon>
        <taxon>Metazoa</taxon>
        <taxon>Ecdysozoa</taxon>
        <taxon>Arthropoda</taxon>
        <taxon>Hexapoda</taxon>
        <taxon>Insecta</taxon>
        <taxon>Pterygota</taxon>
        <taxon>Neoptera</taxon>
        <taxon>Endopterygota</taxon>
        <taxon>Diptera</taxon>
        <taxon>Nematocera</taxon>
        <taxon>Chironomoidea</taxon>
        <taxon>Chironomidae</taxon>
        <taxon>Chironominae</taxon>
        <taxon>Polypedilum</taxon>
        <taxon>Polypedilum</taxon>
    </lineage>
</organism>
<dbReference type="EMBL" id="JADBJN010000002">
    <property type="protein sequence ID" value="KAG5675347.1"/>
    <property type="molecule type" value="Genomic_DNA"/>
</dbReference>
<feature type="transmembrane region" description="Helical" evidence="1">
    <location>
        <begin position="221"/>
        <end position="241"/>
    </location>
</feature>
<dbReference type="InterPro" id="IPR002656">
    <property type="entry name" value="Acyl_transf_3_dom"/>
</dbReference>
<dbReference type="AlphaFoldDB" id="A0A9J6C0K5"/>
<dbReference type="PANTHER" id="PTHR11161:SF0">
    <property type="entry name" value="O-ACYLTRANSFERASE LIKE PROTEIN"/>
    <property type="match status" value="1"/>
</dbReference>
<feature type="transmembrane region" description="Helical" evidence="1">
    <location>
        <begin position="363"/>
        <end position="382"/>
    </location>
</feature>
<accession>A0A9J6C0K5</accession>
<feature type="transmembrane region" description="Helical" evidence="1">
    <location>
        <begin position="476"/>
        <end position="497"/>
    </location>
</feature>
<evidence type="ECO:0000259" key="3">
    <source>
        <dbReference type="Pfam" id="PF20146"/>
    </source>
</evidence>
<feature type="domain" description="Nose resistant-to-fluoxetine protein N-terminal" evidence="3">
    <location>
        <begin position="31"/>
        <end position="124"/>
    </location>
</feature>
<evidence type="ECO:0000256" key="1">
    <source>
        <dbReference type="SAM" id="Phobius"/>
    </source>
</evidence>
<keyword evidence="1" id="KW-0472">Membrane</keyword>
<feature type="domain" description="Acyltransferase 3" evidence="2">
    <location>
        <begin position="215"/>
        <end position="590"/>
    </location>
</feature>
<dbReference type="InterPro" id="IPR052728">
    <property type="entry name" value="O2_lipid_transport_reg"/>
</dbReference>
<keyword evidence="1" id="KW-0812">Transmembrane</keyword>
<evidence type="ECO:0008006" key="6">
    <source>
        <dbReference type="Google" id="ProtNLM"/>
    </source>
</evidence>
<evidence type="ECO:0000259" key="2">
    <source>
        <dbReference type="Pfam" id="PF01757"/>
    </source>
</evidence>
<dbReference type="OrthoDB" id="10026250at2759"/>
<feature type="transmembrane region" description="Helical" evidence="1">
    <location>
        <begin position="503"/>
        <end position="523"/>
    </location>
</feature>
<protein>
    <recommendedName>
        <fullName evidence="6">Nose resistant-to-fluoxetine protein N-terminal domain-containing protein</fullName>
    </recommendedName>
</protein>
<dbReference type="GO" id="GO:0016747">
    <property type="term" value="F:acyltransferase activity, transferring groups other than amino-acyl groups"/>
    <property type="evidence" value="ECO:0007669"/>
    <property type="project" value="InterPro"/>
</dbReference>
<dbReference type="PANTHER" id="PTHR11161">
    <property type="entry name" value="O-ACYLTRANSFERASE"/>
    <property type="match status" value="1"/>
</dbReference>
<gene>
    <name evidence="4" type="ORF">PVAND_005257</name>
</gene>